<evidence type="ECO:0000256" key="5">
    <source>
        <dbReference type="SAM" id="MobiDB-lite"/>
    </source>
</evidence>
<keyword evidence="1" id="KW-0479">Metal-binding</keyword>
<keyword evidence="4" id="KW-0175">Coiled coil</keyword>
<name>A0A9P5P077_GYMJU</name>
<dbReference type="Gene3D" id="3.30.60.90">
    <property type="match status" value="1"/>
</dbReference>
<dbReference type="InterPro" id="IPR043145">
    <property type="entry name" value="Znf_ZZ_sf"/>
</dbReference>
<dbReference type="GO" id="GO:0008270">
    <property type="term" value="F:zinc ion binding"/>
    <property type="evidence" value="ECO:0007669"/>
    <property type="project" value="UniProtKB-KW"/>
</dbReference>
<accession>A0A9P5P077</accession>
<evidence type="ECO:0000313" key="7">
    <source>
        <dbReference type="Proteomes" id="UP000724874"/>
    </source>
</evidence>
<feature type="region of interest" description="Disordered" evidence="5">
    <location>
        <begin position="1141"/>
        <end position="1160"/>
    </location>
</feature>
<dbReference type="EMBL" id="JADNYJ010000003">
    <property type="protein sequence ID" value="KAF8912168.1"/>
    <property type="molecule type" value="Genomic_DNA"/>
</dbReference>
<evidence type="ECO:0000256" key="4">
    <source>
        <dbReference type="SAM" id="Coils"/>
    </source>
</evidence>
<reference evidence="6" key="1">
    <citation type="submission" date="2020-11" db="EMBL/GenBank/DDBJ databases">
        <authorList>
            <consortium name="DOE Joint Genome Institute"/>
            <person name="Ahrendt S."/>
            <person name="Riley R."/>
            <person name="Andreopoulos W."/>
            <person name="LaButti K."/>
            <person name="Pangilinan J."/>
            <person name="Ruiz-duenas F.J."/>
            <person name="Barrasa J.M."/>
            <person name="Sanchez-Garcia M."/>
            <person name="Camarero S."/>
            <person name="Miyauchi S."/>
            <person name="Serrano A."/>
            <person name="Linde D."/>
            <person name="Babiker R."/>
            <person name="Drula E."/>
            <person name="Ayuso-Fernandez I."/>
            <person name="Pacheco R."/>
            <person name="Padilla G."/>
            <person name="Ferreira P."/>
            <person name="Barriuso J."/>
            <person name="Kellner H."/>
            <person name="Castanera R."/>
            <person name="Alfaro M."/>
            <person name="Ramirez L."/>
            <person name="Pisabarro A.G."/>
            <person name="Kuo A."/>
            <person name="Tritt A."/>
            <person name="Lipzen A."/>
            <person name="He G."/>
            <person name="Yan M."/>
            <person name="Ng V."/>
            <person name="Cullen D."/>
            <person name="Martin F."/>
            <person name="Rosso M.-N."/>
            <person name="Henrissat B."/>
            <person name="Hibbett D."/>
            <person name="Martinez A.T."/>
            <person name="Grigoriev I.V."/>
        </authorList>
    </citation>
    <scope>NUCLEOTIDE SEQUENCE</scope>
    <source>
        <strain evidence="6">AH 44721</strain>
    </source>
</reference>
<proteinExistence type="predicted"/>
<keyword evidence="7" id="KW-1185">Reference proteome</keyword>
<keyword evidence="2" id="KW-0863">Zinc-finger</keyword>
<organism evidence="6 7">
    <name type="scientific">Gymnopilus junonius</name>
    <name type="common">Spectacular rustgill mushroom</name>
    <name type="synonym">Gymnopilus spectabilis subsp. junonius</name>
    <dbReference type="NCBI Taxonomy" id="109634"/>
    <lineage>
        <taxon>Eukaryota</taxon>
        <taxon>Fungi</taxon>
        <taxon>Dikarya</taxon>
        <taxon>Basidiomycota</taxon>
        <taxon>Agaricomycotina</taxon>
        <taxon>Agaricomycetes</taxon>
        <taxon>Agaricomycetidae</taxon>
        <taxon>Agaricales</taxon>
        <taxon>Agaricineae</taxon>
        <taxon>Hymenogastraceae</taxon>
        <taxon>Gymnopilus</taxon>
    </lineage>
</organism>
<gene>
    <name evidence="6" type="ORF">CPB84DRAFT_1957799</name>
</gene>
<dbReference type="SUPFAM" id="SSF57850">
    <property type="entry name" value="RING/U-box"/>
    <property type="match status" value="1"/>
</dbReference>
<feature type="region of interest" description="Disordered" evidence="5">
    <location>
        <begin position="749"/>
        <end position="774"/>
    </location>
</feature>
<feature type="compositionally biased region" description="Polar residues" evidence="5">
    <location>
        <begin position="749"/>
        <end position="763"/>
    </location>
</feature>
<sequence>MASEPLSFPVSHPHEPGDSTLLLDSDKGLHTLDKDQEHVWQELTRFYNENEQTIQRAVSSDVASITNLAELNLAIDSFIETINVILDGLVVLGNVHPVLGIAIFAFHSVISLDLTRRDNNRKVVAVKLQMQNMMCTMFQLRKLKHSHVEGMEKEKQRAQLQNLVKAIAQDITKCGSDLNYYMNRKLISKLIKAKIYERRFADHIETFVQRRAELQSIITSYIAAGIDAANVAIADVGHKINILDDKLDSVARAIFRKIDTPRERDALVFIEAHGGAWNCVARDELLLQLLSKAGETLEEGNTPTSLPVGLVRAREVLAIELSQDLKEALAKNQARFEQLLTVQNNNLERISGQIEEHGRKMLDHNMKLDKLVRTSLLILEEGKVIKKAVVPNAAIKLKDPELEQIWNRMVGKIVCGSQPITEGLSQGLRRSVKAKQFVLTFRDYLLTDRSVPNTPFPMVPRDLPPDFLLLLSGAPETQAAHQPNSESDDNTWVLKYIDVAYVRPIVEAIDEDLSGFISVKEANKFALSRPTGWNVLHWIAYWAAGWHINLTNYKDKIYSVLHHMLQAIDSIHPANRAFADYYFNANILRRVEALVRSIKPIPVNTSKDSKLSEMAESMASLQEKRLLANLQEVSFIIKSTSDVRLIAGSSRIETWILPLMHLILNRHLEILKLAQAVVLHPQELDTHLDSLTSIFFVFDERQSHLEAIFRQIYRDVEAQFESYSYGMFLTSFKKDWRSPAHNMLSKYMQPSIQQSEPRSNTQEAQRKPPDLSILSQSKGPVLEFEELGHAPSSPDRVPHPLEGAWVGACATPKFPHGAYKGSYAIAIGPITEDRLAGKGENFCGVIEYEARIKSNESGSPNPATLLIRISWPSKYNHLLCKEKTSGDSDGTNFAYFPFADADTNQETEDIIDKVEVNGSTSDYISGRFYMTKRSPDVFRFRHLLDDSSSDSSWNLARKRWAFATAAVLFQAQRRLGSSTFWRARIDECKRWIELSMRDFYDMDKPATARGYISADEGDEFKLMRAYIHPSIARLTEAITLYYLYDRYLYDVFGAIYCDACNQRIAFIRFTCITCMEEDLSDQIDMCAECIDSSVFNRPNRYIHHPSHSLLRFTRRFHYCQAATIIPEARSRSERVKASFKALEHSTTDSDRKELEKKTSRAPDADKLIKSKPSLTALVCACCGKALTLPCWVCVICATDTLICLDCQSKGKLIPKREGVSSIHLRHHPLLRINQSDEVKTNEPKPNRLDADLVKMEERINDSLSQLEHKIEQNMEARNKELHSRSTVLQERLEKLETKVDQQLGTMTSLLQELLNTMKSPKPVGE</sequence>
<evidence type="ECO:0000256" key="2">
    <source>
        <dbReference type="ARBA" id="ARBA00022771"/>
    </source>
</evidence>
<dbReference type="OrthoDB" id="2122982at2759"/>
<dbReference type="Proteomes" id="UP000724874">
    <property type="component" value="Unassembled WGS sequence"/>
</dbReference>
<protein>
    <recommendedName>
        <fullName evidence="8">ZZ-type domain-containing protein</fullName>
    </recommendedName>
</protein>
<evidence type="ECO:0008006" key="8">
    <source>
        <dbReference type="Google" id="ProtNLM"/>
    </source>
</evidence>
<feature type="coiled-coil region" evidence="4">
    <location>
        <begin position="1252"/>
        <end position="1312"/>
    </location>
</feature>
<evidence type="ECO:0000313" key="6">
    <source>
        <dbReference type="EMBL" id="KAF8912168.1"/>
    </source>
</evidence>
<feature type="region of interest" description="Disordered" evidence="5">
    <location>
        <begin position="1"/>
        <end position="23"/>
    </location>
</feature>
<comment type="caution">
    <text evidence="6">The sequence shown here is derived from an EMBL/GenBank/DDBJ whole genome shotgun (WGS) entry which is preliminary data.</text>
</comment>
<evidence type="ECO:0000256" key="1">
    <source>
        <dbReference type="ARBA" id="ARBA00022723"/>
    </source>
</evidence>
<evidence type="ECO:0000256" key="3">
    <source>
        <dbReference type="ARBA" id="ARBA00022833"/>
    </source>
</evidence>
<keyword evidence="3" id="KW-0862">Zinc</keyword>